<name>A0A9W6F5J9_9CHLO</name>
<organism evidence="2 3">
    <name type="scientific">Pleodorina starrii</name>
    <dbReference type="NCBI Taxonomy" id="330485"/>
    <lineage>
        <taxon>Eukaryota</taxon>
        <taxon>Viridiplantae</taxon>
        <taxon>Chlorophyta</taxon>
        <taxon>core chlorophytes</taxon>
        <taxon>Chlorophyceae</taxon>
        <taxon>CS clade</taxon>
        <taxon>Chlamydomonadales</taxon>
        <taxon>Volvocaceae</taxon>
        <taxon>Pleodorina</taxon>
    </lineage>
</organism>
<dbReference type="AlphaFoldDB" id="A0A9W6F5J9"/>
<sequence>MKVTWLVIVFCLVANFGFHGRKLLRTVYGHGCPPVQWNRGEVPGYCSVFNTACMDHGSRIVIHDEKYQIDNVRRENTPSLPVVLWNMPIRLNAFPDALGGWQPGFNVHVRPASKMEPTPPLRHPSWSNCTLPVVLLVDYPYNYKLFVIKALTQIDQMFRVRSLAPGKDATLVLATPAGLALEPYHAVLLSPYSRRPLVTMSELGRRGMEGTPADWSGEGVRVHCFSQLLACKLDQQDGTAPQAAASAVLSHLGPSVPADPLGFGSAATDPHVLRVVVEERTASWRSIRNVRDILRACEEADARGFAAGPFTRIVCKALPAPYDSSPPATGTVDPSSPGAVAFRSALGAVSSAHLFVAAAGSSGAHAFFMNPDPARGGAGLVEVRPCGWGTEHAGRADGAQDAMAAQLQRGADTIRFFAYNVEDAAQCSPPDYQSQLLANRADLQLQQQTAAHPFQPKAPARYSPEELLVRDQHLTLRPGPLLAMLRHAAALLGDKAAYGAARDGGKLHGYAVAEGLLLGPAGLTQAALPALKNGPELIKVP</sequence>
<accession>A0A9W6F5J9</accession>
<reference evidence="2 3" key="1">
    <citation type="journal article" date="2023" name="Commun. Biol.">
        <title>Reorganization of the ancestral sex-determining regions during the evolution of trioecy in Pleodorina starrii.</title>
        <authorList>
            <person name="Takahashi K."/>
            <person name="Suzuki S."/>
            <person name="Kawai-Toyooka H."/>
            <person name="Yamamoto K."/>
            <person name="Hamaji T."/>
            <person name="Ootsuki R."/>
            <person name="Yamaguchi H."/>
            <person name="Kawachi M."/>
            <person name="Higashiyama T."/>
            <person name="Nozaki H."/>
        </authorList>
    </citation>
    <scope>NUCLEOTIDE SEQUENCE [LARGE SCALE GENOMIC DNA]</scope>
    <source>
        <strain evidence="2 3">NIES-4479</strain>
    </source>
</reference>
<dbReference type="Proteomes" id="UP001165080">
    <property type="component" value="Unassembled WGS sequence"/>
</dbReference>
<proteinExistence type="predicted"/>
<feature type="chain" id="PRO_5040881409" evidence="1">
    <location>
        <begin position="21"/>
        <end position="541"/>
    </location>
</feature>
<evidence type="ECO:0000256" key="1">
    <source>
        <dbReference type="SAM" id="SignalP"/>
    </source>
</evidence>
<comment type="caution">
    <text evidence="2">The sequence shown here is derived from an EMBL/GenBank/DDBJ whole genome shotgun (WGS) entry which is preliminary data.</text>
</comment>
<keyword evidence="1" id="KW-0732">Signal</keyword>
<evidence type="ECO:0000313" key="3">
    <source>
        <dbReference type="Proteomes" id="UP001165080"/>
    </source>
</evidence>
<gene>
    <name evidence="2" type="primary">PLEST004087</name>
    <name evidence="2" type="ORF">PLESTB_001119400</name>
</gene>
<protein>
    <submittedName>
        <fullName evidence="2">Uncharacterized protein</fullName>
    </submittedName>
</protein>
<evidence type="ECO:0000313" key="2">
    <source>
        <dbReference type="EMBL" id="GLC56550.1"/>
    </source>
</evidence>
<dbReference type="EMBL" id="BRXU01000016">
    <property type="protein sequence ID" value="GLC56550.1"/>
    <property type="molecule type" value="Genomic_DNA"/>
</dbReference>
<feature type="signal peptide" evidence="1">
    <location>
        <begin position="1"/>
        <end position="20"/>
    </location>
</feature>
<keyword evidence="3" id="KW-1185">Reference proteome</keyword>